<feature type="domain" description="Protein kinase" evidence="4">
    <location>
        <begin position="385"/>
        <end position="724"/>
    </location>
</feature>
<gene>
    <name evidence="5" type="ORF">WJX72_000374</name>
</gene>
<keyword evidence="1" id="KW-0675">Receptor</keyword>
<evidence type="ECO:0000313" key="6">
    <source>
        <dbReference type="Proteomes" id="UP001489004"/>
    </source>
</evidence>
<evidence type="ECO:0000313" key="5">
    <source>
        <dbReference type="EMBL" id="KAK9807481.1"/>
    </source>
</evidence>
<dbReference type="InterPro" id="IPR051681">
    <property type="entry name" value="Ser/Thr_Kinases-Pseudokinases"/>
</dbReference>
<accession>A0AAW1PG73</accession>
<sequence>MGCAGSKNPFGGVLVSLTTKQVPSKSPRQQVTTAPTPDIPIYVPSLQQGWGAYQGAPRLSSDAERVEELSNLPVHPTQAEPRFDRITKVVAELFDMPVAAITLIDNLSCYIKSHNPGKDFRGDEPTDRRLAFGSWTQVPLNPEVLVLEDTTLDARSRESPWVLGAPHIRFYVGAPLIANDGSRIGTLHVADFKPRKFGASACTILCNFAELAARELSAPPASTIQPMTEAVTRAQQQRARVLGADHRLHPIVPCVAAGVVLVDVAQPKWPILFCDSLWAHHTGAGEDALIGKPFWDAYSIPGVSSKEAAPWDAFARAIRAHEMFCVGVVDVTHAEHVERRFGVTFKPASRDNVDAVTWQIRISNHRFGTTDTHEQDLNRCPFEDVSIGPLLGRGSFGCVFVGNWNGAPCAVKVMEHKLSDQGIKEADAALEGMLGLKLSHPNIVRTYKYKVVPRAIPMWKRLRNPELWAAEAAEAASSQWLGDDATPSTSQGDSSPPMKTARLWQGTGELARSQWCIETWLVMELCGLGDLQELIDQGIFRNQKSSSSYAGGVNMLWIVLTAAEIAAAMAYLHSQDILHGDLSGGNVLLVGNSGADDRPFAAKVADFGLSRILAGDDTVETVSFGTVTHMPPELLREGRLSKAADVYAYGVILWSMYTGQRPWAGMRHAQIIAQKFLGKASLPFPDHTPRAYRELAEGCMAPNDAARPSFADVVAALKPVHAAARSGKLTNADFDFPVYPAYKDEGRPALIVKQEEATRARADQVHKASKGSGHRGVVEE</sequence>
<dbReference type="PANTHER" id="PTHR44329">
    <property type="entry name" value="SERINE/THREONINE-PROTEIN KINASE TNNI3K-RELATED"/>
    <property type="match status" value="1"/>
</dbReference>
<dbReference type="SUPFAM" id="SSF55781">
    <property type="entry name" value="GAF domain-like"/>
    <property type="match status" value="1"/>
</dbReference>
<dbReference type="Gene3D" id="1.10.510.10">
    <property type="entry name" value="Transferase(Phosphotransferase) domain 1"/>
    <property type="match status" value="1"/>
</dbReference>
<dbReference type="SMART" id="SM00065">
    <property type="entry name" value="GAF"/>
    <property type="match status" value="1"/>
</dbReference>
<dbReference type="PROSITE" id="PS00109">
    <property type="entry name" value="PROTEIN_KINASE_TYR"/>
    <property type="match status" value="1"/>
</dbReference>
<dbReference type="GO" id="GO:0004674">
    <property type="term" value="F:protein serine/threonine kinase activity"/>
    <property type="evidence" value="ECO:0007669"/>
    <property type="project" value="TreeGrafter"/>
</dbReference>
<evidence type="ECO:0000256" key="3">
    <source>
        <dbReference type="SAM" id="MobiDB-lite"/>
    </source>
</evidence>
<dbReference type="InterPro" id="IPR003018">
    <property type="entry name" value="GAF"/>
</dbReference>
<feature type="region of interest" description="Disordered" evidence="3">
    <location>
        <begin position="761"/>
        <end position="780"/>
    </location>
</feature>
<evidence type="ECO:0000256" key="1">
    <source>
        <dbReference type="ARBA" id="ARBA00023170"/>
    </source>
</evidence>
<name>A0AAW1PG73_9CHLO</name>
<dbReference type="InterPro" id="IPR008266">
    <property type="entry name" value="Tyr_kinase_AS"/>
</dbReference>
<dbReference type="PANTHER" id="PTHR44329:SF214">
    <property type="entry name" value="PROTEIN KINASE DOMAIN-CONTAINING PROTEIN"/>
    <property type="match status" value="1"/>
</dbReference>
<dbReference type="Gene3D" id="3.30.450.40">
    <property type="match status" value="1"/>
</dbReference>
<reference evidence="5 6" key="1">
    <citation type="journal article" date="2024" name="Nat. Commun.">
        <title>Phylogenomics reveals the evolutionary origins of lichenization in chlorophyte algae.</title>
        <authorList>
            <person name="Puginier C."/>
            <person name="Libourel C."/>
            <person name="Otte J."/>
            <person name="Skaloud P."/>
            <person name="Haon M."/>
            <person name="Grisel S."/>
            <person name="Petersen M."/>
            <person name="Berrin J.G."/>
            <person name="Delaux P.M."/>
            <person name="Dal Grande F."/>
            <person name="Keller J."/>
        </authorList>
    </citation>
    <scope>NUCLEOTIDE SEQUENCE [LARGE SCALE GENOMIC DNA]</scope>
    <source>
        <strain evidence="5 6">SAG 2043</strain>
    </source>
</reference>
<protein>
    <recommendedName>
        <fullName evidence="4">Protein kinase domain-containing protein</fullName>
    </recommendedName>
</protein>
<proteinExistence type="predicted"/>
<feature type="region of interest" description="Disordered" evidence="3">
    <location>
        <begin position="19"/>
        <end position="38"/>
    </location>
</feature>
<dbReference type="Proteomes" id="UP001489004">
    <property type="component" value="Unassembled WGS sequence"/>
</dbReference>
<dbReference type="AlphaFoldDB" id="A0AAW1PG73"/>
<dbReference type="SUPFAM" id="SSF56112">
    <property type="entry name" value="Protein kinase-like (PK-like)"/>
    <property type="match status" value="1"/>
</dbReference>
<evidence type="ECO:0000259" key="4">
    <source>
        <dbReference type="PROSITE" id="PS50011"/>
    </source>
</evidence>
<feature type="binding site" evidence="2">
    <location>
        <position position="412"/>
    </location>
    <ligand>
        <name>ATP</name>
        <dbReference type="ChEBI" id="CHEBI:30616"/>
    </ligand>
</feature>
<evidence type="ECO:0000256" key="2">
    <source>
        <dbReference type="PROSITE-ProRule" id="PRU10141"/>
    </source>
</evidence>
<dbReference type="Gene3D" id="3.30.200.20">
    <property type="entry name" value="Phosphorylase Kinase, domain 1"/>
    <property type="match status" value="1"/>
</dbReference>
<keyword evidence="6" id="KW-1185">Reference proteome</keyword>
<dbReference type="EMBL" id="JALJOR010000012">
    <property type="protein sequence ID" value="KAK9807481.1"/>
    <property type="molecule type" value="Genomic_DNA"/>
</dbReference>
<dbReference type="InterPro" id="IPR029016">
    <property type="entry name" value="GAF-like_dom_sf"/>
</dbReference>
<comment type="caution">
    <text evidence="5">The sequence shown here is derived from an EMBL/GenBank/DDBJ whole genome shotgun (WGS) entry which is preliminary data.</text>
</comment>
<dbReference type="InterPro" id="IPR000719">
    <property type="entry name" value="Prot_kinase_dom"/>
</dbReference>
<organism evidence="5 6">
    <name type="scientific">[Myrmecia] bisecta</name>
    <dbReference type="NCBI Taxonomy" id="41462"/>
    <lineage>
        <taxon>Eukaryota</taxon>
        <taxon>Viridiplantae</taxon>
        <taxon>Chlorophyta</taxon>
        <taxon>core chlorophytes</taxon>
        <taxon>Trebouxiophyceae</taxon>
        <taxon>Trebouxiales</taxon>
        <taxon>Trebouxiaceae</taxon>
        <taxon>Myrmecia</taxon>
    </lineage>
</organism>
<dbReference type="Pfam" id="PF07714">
    <property type="entry name" value="PK_Tyr_Ser-Thr"/>
    <property type="match status" value="1"/>
</dbReference>
<keyword evidence="2" id="KW-0067">ATP-binding</keyword>
<dbReference type="Pfam" id="PF01590">
    <property type="entry name" value="GAF"/>
    <property type="match status" value="1"/>
</dbReference>
<dbReference type="InterPro" id="IPR001245">
    <property type="entry name" value="Ser-Thr/Tyr_kinase_cat_dom"/>
</dbReference>
<feature type="region of interest" description="Disordered" evidence="3">
    <location>
        <begin position="479"/>
        <end position="498"/>
    </location>
</feature>
<keyword evidence="2" id="KW-0547">Nucleotide-binding</keyword>
<dbReference type="PROSITE" id="PS50011">
    <property type="entry name" value="PROTEIN_KINASE_DOM"/>
    <property type="match status" value="1"/>
</dbReference>
<dbReference type="InterPro" id="IPR017441">
    <property type="entry name" value="Protein_kinase_ATP_BS"/>
</dbReference>
<dbReference type="PROSITE" id="PS00107">
    <property type="entry name" value="PROTEIN_KINASE_ATP"/>
    <property type="match status" value="1"/>
</dbReference>
<dbReference type="InterPro" id="IPR011009">
    <property type="entry name" value="Kinase-like_dom_sf"/>
</dbReference>
<dbReference type="GO" id="GO:0005524">
    <property type="term" value="F:ATP binding"/>
    <property type="evidence" value="ECO:0007669"/>
    <property type="project" value="UniProtKB-UniRule"/>
</dbReference>
<feature type="compositionally biased region" description="Polar residues" evidence="3">
    <location>
        <begin position="19"/>
        <end position="35"/>
    </location>
</feature>